<organism evidence="2">
    <name type="scientific">freshwater metagenome</name>
    <dbReference type="NCBI Taxonomy" id="449393"/>
    <lineage>
        <taxon>unclassified sequences</taxon>
        <taxon>metagenomes</taxon>
        <taxon>ecological metagenomes</taxon>
    </lineage>
</organism>
<name>A0A6J6S285_9ZZZZ</name>
<gene>
    <name evidence="2" type="ORF">UFOPK2579_02439</name>
</gene>
<proteinExistence type="predicted"/>
<protein>
    <submittedName>
        <fullName evidence="2">Unannotated protein</fullName>
    </submittedName>
</protein>
<evidence type="ECO:0000256" key="1">
    <source>
        <dbReference type="SAM" id="MobiDB-lite"/>
    </source>
</evidence>
<dbReference type="AlphaFoldDB" id="A0A6J6S285"/>
<sequence>MREEEVVLVAVAVRRAAGLDLQDAGVAVQVGGVERLHGLGGAHERHRLRRRAGDHVAVDVEAEGAGALSDGAAVGVEGEGEVQAVARQQCGGLLVGGGQQVADESHLPVGALPLVAVDVAAEPDRRLVARSEGLVLRGGRRPVADLRAPRGLLPGLLPGLRCGERHEVEVASLHGLADHLGGDQVAVGHPGAQLGCEGVMGDHPAGVGRVVGVVGEDGQLGLEGVRRRHPQRCAERRAVGSGIARRRRSSPLGHPQLVARRGAQRDRLTQVDRGRGRREDQRLGGDARVEHGGAQGSGEREDREGESWTAYGGGAGHADILGDRGRAVRRCDRFDTGLRPQAVVDIAGRGG</sequence>
<accession>A0A6J6S285</accession>
<evidence type="ECO:0000313" key="2">
    <source>
        <dbReference type="EMBL" id="CAB4728667.1"/>
    </source>
</evidence>
<dbReference type="EMBL" id="CAEZXR010000361">
    <property type="protein sequence ID" value="CAB4728667.1"/>
    <property type="molecule type" value="Genomic_DNA"/>
</dbReference>
<feature type="region of interest" description="Disordered" evidence="1">
    <location>
        <begin position="225"/>
        <end position="325"/>
    </location>
</feature>
<feature type="compositionally biased region" description="Basic and acidic residues" evidence="1">
    <location>
        <begin position="263"/>
        <end position="291"/>
    </location>
</feature>
<reference evidence="2" key="1">
    <citation type="submission" date="2020-05" db="EMBL/GenBank/DDBJ databases">
        <authorList>
            <person name="Chiriac C."/>
            <person name="Salcher M."/>
            <person name="Ghai R."/>
            <person name="Kavagutti S V."/>
        </authorList>
    </citation>
    <scope>NUCLEOTIDE SEQUENCE</scope>
</reference>